<dbReference type="Proteomes" id="UP001186974">
    <property type="component" value="Unassembled WGS sequence"/>
</dbReference>
<feature type="non-terminal residue" evidence="1">
    <location>
        <position position="269"/>
    </location>
</feature>
<reference evidence="1" key="1">
    <citation type="submission" date="2024-09" db="EMBL/GenBank/DDBJ databases">
        <title>Black Yeasts Isolated from many extreme environments.</title>
        <authorList>
            <person name="Coleine C."/>
            <person name="Stajich J.E."/>
            <person name="Selbmann L."/>
        </authorList>
    </citation>
    <scope>NUCLEOTIDE SEQUENCE</scope>
    <source>
        <strain evidence="1">CCFEE 5737</strain>
    </source>
</reference>
<gene>
    <name evidence="1" type="ORF">LTS18_013658</name>
</gene>
<sequence length="269" mass="30663">MDLMRKKGKTTAGKTPTLGTFPSSPSLVSLNQELSQPIDHDIATKKRPRATKGHSWFGAAFKDRTTGSGSSEKASFAERFSVYKADDEPEKPLPGISTSSRIIRPDIDVIISALYSKILQNPWDPLPVSDHGSILQVFESWRHAMEKRDGLLFENDGLKTTLRNINNRREEMAAQYETEKKVWTEQEEDLKMELKLLQQAVEDSKSGIAEPLRPRASMFNLRRKARMRPKELDTDRVNVEYLELERQQTVKECLGVPEHRGDVILESQR</sequence>
<name>A0ACC3CWD1_9PEZI</name>
<comment type="caution">
    <text evidence="1">The sequence shown here is derived from an EMBL/GenBank/DDBJ whole genome shotgun (WGS) entry which is preliminary data.</text>
</comment>
<proteinExistence type="predicted"/>
<dbReference type="EMBL" id="JAWDJW010010582">
    <property type="protein sequence ID" value="KAK3045634.1"/>
    <property type="molecule type" value="Genomic_DNA"/>
</dbReference>
<accession>A0ACC3CWD1</accession>
<organism evidence="1 2">
    <name type="scientific">Coniosporium uncinatum</name>
    <dbReference type="NCBI Taxonomy" id="93489"/>
    <lineage>
        <taxon>Eukaryota</taxon>
        <taxon>Fungi</taxon>
        <taxon>Dikarya</taxon>
        <taxon>Ascomycota</taxon>
        <taxon>Pezizomycotina</taxon>
        <taxon>Dothideomycetes</taxon>
        <taxon>Dothideomycetes incertae sedis</taxon>
        <taxon>Coniosporium</taxon>
    </lineage>
</organism>
<evidence type="ECO:0000313" key="1">
    <source>
        <dbReference type="EMBL" id="KAK3045634.1"/>
    </source>
</evidence>
<evidence type="ECO:0000313" key="2">
    <source>
        <dbReference type="Proteomes" id="UP001186974"/>
    </source>
</evidence>
<protein>
    <submittedName>
        <fullName evidence="1">Uncharacterized protein</fullName>
    </submittedName>
</protein>
<keyword evidence="2" id="KW-1185">Reference proteome</keyword>